<dbReference type="PROSITE" id="PS51257">
    <property type="entry name" value="PROKAR_LIPOPROTEIN"/>
    <property type="match status" value="1"/>
</dbReference>
<feature type="chain" id="PRO_5015894783" description="Lipoprotein" evidence="2">
    <location>
        <begin position="20"/>
        <end position="312"/>
    </location>
</feature>
<evidence type="ECO:0000313" key="3">
    <source>
        <dbReference type="EMBL" id="PZP30123.1"/>
    </source>
</evidence>
<name>A0A2W5DHU5_9BURK</name>
<protein>
    <recommendedName>
        <fullName evidence="5">Lipoprotein</fullName>
    </recommendedName>
</protein>
<evidence type="ECO:0000313" key="4">
    <source>
        <dbReference type="Proteomes" id="UP000249633"/>
    </source>
</evidence>
<dbReference type="AlphaFoldDB" id="A0A2W5DHU5"/>
<feature type="signal peptide" evidence="2">
    <location>
        <begin position="1"/>
        <end position="19"/>
    </location>
</feature>
<feature type="compositionally biased region" description="Gly residues" evidence="1">
    <location>
        <begin position="36"/>
        <end position="61"/>
    </location>
</feature>
<dbReference type="Proteomes" id="UP000249633">
    <property type="component" value="Unassembled WGS sequence"/>
</dbReference>
<organism evidence="3 4">
    <name type="scientific">Roseateles depolymerans</name>
    <dbReference type="NCBI Taxonomy" id="76731"/>
    <lineage>
        <taxon>Bacteria</taxon>
        <taxon>Pseudomonadati</taxon>
        <taxon>Pseudomonadota</taxon>
        <taxon>Betaproteobacteria</taxon>
        <taxon>Burkholderiales</taxon>
        <taxon>Sphaerotilaceae</taxon>
        <taxon>Roseateles</taxon>
    </lineage>
</organism>
<accession>A0A2W5DHU5</accession>
<gene>
    <name evidence="3" type="ORF">DI603_15290</name>
</gene>
<reference evidence="3 4" key="1">
    <citation type="submission" date="2017-08" db="EMBL/GenBank/DDBJ databases">
        <title>Infants hospitalized years apart are colonized by the same room-sourced microbial strains.</title>
        <authorList>
            <person name="Brooks B."/>
            <person name="Olm M.R."/>
            <person name="Firek B.A."/>
            <person name="Baker R."/>
            <person name="Thomas B.C."/>
            <person name="Morowitz M.J."/>
            <person name="Banfield J.F."/>
        </authorList>
    </citation>
    <scope>NUCLEOTIDE SEQUENCE [LARGE SCALE GENOMIC DNA]</scope>
    <source>
        <strain evidence="3">S2_012_000_R2_81</strain>
    </source>
</reference>
<keyword evidence="2" id="KW-0732">Signal</keyword>
<evidence type="ECO:0000256" key="1">
    <source>
        <dbReference type="SAM" id="MobiDB-lite"/>
    </source>
</evidence>
<dbReference type="EMBL" id="QFOD01000015">
    <property type="protein sequence ID" value="PZP30123.1"/>
    <property type="molecule type" value="Genomic_DNA"/>
</dbReference>
<sequence>MKRVSTLALSLMTAAALVACGGGSDDSGSSPSNGGASSGGSTGGSSGSGSSGGGSGSGSGNSGSTPVTAALASSICGGSATTNSFFDVVYPGVAGIARRSSRAVGVHGQASDAQQCLAMAGSTAQNDLNQLGIVTTDAWANNIGYFEWVINGLGNLAATNQVSGAIKLNQQLFIACSTNSDAIKYLGVKSSTLVNTDIFGTKEAATVARGTGFTSMECQSDGKGGYQVGTGTTVATFAADGSLTVTEGGKTALSVATANVPALFSDDGYTVNGTTFRWGLYQVPVGTGSKQVIVHTTKKADGSYGVLAFVQP</sequence>
<feature type="compositionally biased region" description="Low complexity" evidence="1">
    <location>
        <begin position="26"/>
        <end position="35"/>
    </location>
</feature>
<comment type="caution">
    <text evidence="3">The sequence shown here is derived from an EMBL/GenBank/DDBJ whole genome shotgun (WGS) entry which is preliminary data.</text>
</comment>
<proteinExistence type="predicted"/>
<evidence type="ECO:0000256" key="2">
    <source>
        <dbReference type="SAM" id="SignalP"/>
    </source>
</evidence>
<feature type="region of interest" description="Disordered" evidence="1">
    <location>
        <begin position="22"/>
        <end position="63"/>
    </location>
</feature>
<evidence type="ECO:0008006" key="5">
    <source>
        <dbReference type="Google" id="ProtNLM"/>
    </source>
</evidence>